<sequence length="292" mass="31648">MRVLITGCHGQVGYCLTEQLAKNENTRVLALDKEHLDITNQEAVEATVAEFKPTIIINAAAHTAVDKAEEEVELSYAINRDGPQYLAQAAQSIGAAILHISTDYVFEGNKEGEYAESDTTNPQGVYGGSKLAGEIAVAKACDKHIILRTAWVFGEQGNNFVKTMLRLAKTHDSLGIVGDQFGGPTYAGDIAAALVVITKTICNGESDKFGIYHFSGLPHVSWSQFAQVIFDEAVEQAVIQQSPTVNAITTEEYPTPAKRPANSKLDTRLITEKFAIQASDWKLALGNIEAYT</sequence>
<dbReference type="FunFam" id="3.40.50.720:FF:000159">
    <property type="entry name" value="dTDP-4-dehydrorhamnose reductase"/>
    <property type="match status" value="1"/>
</dbReference>
<dbReference type="Gene3D" id="3.40.50.720">
    <property type="entry name" value="NAD(P)-binding Rossmann-like Domain"/>
    <property type="match status" value="1"/>
</dbReference>
<dbReference type="NCBIfam" id="TIGR01214">
    <property type="entry name" value="rmlD"/>
    <property type="match status" value="1"/>
</dbReference>
<dbReference type="EMBL" id="PYOC01000004">
    <property type="protein sequence ID" value="PSV46792.1"/>
    <property type="molecule type" value="Genomic_DNA"/>
</dbReference>
<evidence type="ECO:0000256" key="1">
    <source>
        <dbReference type="ARBA" id="ARBA00004781"/>
    </source>
</evidence>
<dbReference type="PANTHER" id="PTHR10491">
    <property type="entry name" value="DTDP-4-DEHYDRORHAMNOSE REDUCTASE"/>
    <property type="match status" value="1"/>
</dbReference>
<protein>
    <recommendedName>
        <fullName evidence="4 6">dTDP-4-dehydrorhamnose reductase</fullName>
        <ecNumber evidence="3 6">1.1.1.133</ecNumber>
    </recommendedName>
</protein>
<dbReference type="InterPro" id="IPR005913">
    <property type="entry name" value="dTDP_dehydrorham_reduct"/>
</dbReference>
<reference evidence="8 9" key="1">
    <citation type="submission" date="2018-03" db="EMBL/GenBank/DDBJ databases">
        <title>Whole genome sequencing of Histamine producing bacteria.</title>
        <authorList>
            <person name="Butler K."/>
        </authorList>
    </citation>
    <scope>NUCLEOTIDE SEQUENCE [LARGE SCALE GENOMIC DNA]</scope>
    <source>
        <strain evidence="8 9">ATCC 19614</strain>
    </source>
</reference>
<dbReference type="SUPFAM" id="SSF51735">
    <property type="entry name" value="NAD(P)-binding Rossmann-fold domains"/>
    <property type="match status" value="1"/>
</dbReference>
<evidence type="ECO:0000256" key="4">
    <source>
        <dbReference type="ARBA" id="ARBA00017099"/>
    </source>
</evidence>
<dbReference type="Pfam" id="PF04321">
    <property type="entry name" value="RmlD_sub_bind"/>
    <property type="match status" value="1"/>
</dbReference>
<comment type="function">
    <text evidence="6">Catalyzes the reduction of dTDP-6-deoxy-L-lyxo-4-hexulose to yield dTDP-L-rhamnose.</text>
</comment>
<evidence type="ECO:0000313" key="8">
    <source>
        <dbReference type="EMBL" id="PSV46792.1"/>
    </source>
</evidence>
<dbReference type="InterPro" id="IPR029903">
    <property type="entry name" value="RmlD-like-bd"/>
</dbReference>
<comment type="cofactor">
    <cofactor evidence="6">
        <name>Mg(2+)</name>
        <dbReference type="ChEBI" id="CHEBI:18420"/>
    </cofactor>
    <text evidence="6">Binds 1 Mg(2+) ion per monomer.</text>
</comment>
<proteinExistence type="inferred from homology"/>
<dbReference type="GO" id="GO:0008831">
    <property type="term" value="F:dTDP-4-dehydrorhamnose reductase activity"/>
    <property type="evidence" value="ECO:0007669"/>
    <property type="project" value="UniProtKB-EC"/>
</dbReference>
<dbReference type="RefSeq" id="WP_107253997.1">
    <property type="nucleotide sequence ID" value="NZ_PYOC01000004.1"/>
</dbReference>
<keyword evidence="9" id="KW-1185">Reference proteome</keyword>
<dbReference type="EC" id="1.1.1.133" evidence="3 6"/>
<dbReference type="GO" id="GO:0019305">
    <property type="term" value="P:dTDP-rhamnose biosynthetic process"/>
    <property type="evidence" value="ECO:0007669"/>
    <property type="project" value="UniProtKB-UniPathway"/>
</dbReference>
<dbReference type="InterPro" id="IPR036291">
    <property type="entry name" value="NAD(P)-bd_dom_sf"/>
</dbReference>
<dbReference type="GO" id="GO:0009243">
    <property type="term" value="P:O antigen biosynthetic process"/>
    <property type="evidence" value="ECO:0007669"/>
    <property type="project" value="UniProtKB-UniPathway"/>
</dbReference>
<accession>A0A2T3L7X8</accession>
<dbReference type="PANTHER" id="PTHR10491:SF4">
    <property type="entry name" value="METHIONINE ADENOSYLTRANSFERASE 2 SUBUNIT BETA"/>
    <property type="match status" value="1"/>
</dbReference>
<dbReference type="Proteomes" id="UP000241803">
    <property type="component" value="Unassembled WGS sequence"/>
</dbReference>
<evidence type="ECO:0000256" key="2">
    <source>
        <dbReference type="ARBA" id="ARBA00010944"/>
    </source>
</evidence>
<dbReference type="UniPathway" id="UPA00124"/>
<comment type="catalytic activity">
    <reaction evidence="5 6">
        <text>dTDP-beta-L-rhamnose + NADP(+) = dTDP-4-dehydro-beta-L-rhamnose + NADPH + H(+)</text>
        <dbReference type="Rhea" id="RHEA:21796"/>
        <dbReference type="ChEBI" id="CHEBI:15378"/>
        <dbReference type="ChEBI" id="CHEBI:57510"/>
        <dbReference type="ChEBI" id="CHEBI:57783"/>
        <dbReference type="ChEBI" id="CHEBI:58349"/>
        <dbReference type="ChEBI" id="CHEBI:62830"/>
        <dbReference type="EC" id="1.1.1.133"/>
    </reaction>
</comment>
<organism evidence="8 9">
    <name type="scientific">Photobacterium indicum</name>
    <dbReference type="NCBI Taxonomy" id="81447"/>
    <lineage>
        <taxon>Bacteria</taxon>
        <taxon>Pseudomonadati</taxon>
        <taxon>Pseudomonadota</taxon>
        <taxon>Gammaproteobacteria</taxon>
        <taxon>Vibrionales</taxon>
        <taxon>Vibrionaceae</taxon>
        <taxon>Photobacterium</taxon>
    </lineage>
</organism>
<keyword evidence="6" id="KW-0521">NADP</keyword>
<name>A0A2T3L7X8_9GAMM</name>
<keyword evidence="6" id="KW-0560">Oxidoreductase</keyword>
<evidence type="ECO:0000256" key="5">
    <source>
        <dbReference type="ARBA" id="ARBA00048200"/>
    </source>
</evidence>
<feature type="domain" description="RmlD-like substrate binding" evidence="7">
    <location>
        <begin position="1"/>
        <end position="287"/>
    </location>
</feature>
<gene>
    <name evidence="8" type="primary">rfbD</name>
    <name evidence="8" type="ORF">C9J47_13455</name>
</gene>
<dbReference type="Gene3D" id="3.90.25.10">
    <property type="entry name" value="UDP-galactose 4-epimerase, domain 1"/>
    <property type="match status" value="1"/>
</dbReference>
<dbReference type="UniPathway" id="UPA00281"/>
<evidence type="ECO:0000256" key="6">
    <source>
        <dbReference type="RuleBase" id="RU364082"/>
    </source>
</evidence>
<comment type="caution">
    <text evidence="8">The sequence shown here is derived from an EMBL/GenBank/DDBJ whole genome shotgun (WGS) entry which is preliminary data.</text>
</comment>
<dbReference type="AlphaFoldDB" id="A0A2T3L7X8"/>
<comment type="pathway">
    <text evidence="1 6">Carbohydrate biosynthesis; dTDP-L-rhamnose biosynthesis.</text>
</comment>
<comment type="similarity">
    <text evidence="2 6">Belongs to the dTDP-4-dehydrorhamnose reductase family.</text>
</comment>
<dbReference type="CDD" id="cd05254">
    <property type="entry name" value="dTDP_HR_like_SDR_e"/>
    <property type="match status" value="1"/>
</dbReference>
<evidence type="ECO:0000313" key="9">
    <source>
        <dbReference type="Proteomes" id="UP000241803"/>
    </source>
</evidence>
<evidence type="ECO:0000259" key="7">
    <source>
        <dbReference type="Pfam" id="PF04321"/>
    </source>
</evidence>
<evidence type="ECO:0000256" key="3">
    <source>
        <dbReference type="ARBA" id="ARBA00012929"/>
    </source>
</evidence>